<dbReference type="AlphaFoldDB" id="A0A7I9ZG92"/>
<dbReference type="Proteomes" id="UP000465304">
    <property type="component" value="Unassembled WGS sequence"/>
</dbReference>
<accession>A0A7I9ZG92</accession>
<dbReference type="RefSeq" id="WP_163886629.1">
    <property type="nucleotide sequence ID" value="NZ_BLLB01000002.1"/>
</dbReference>
<comment type="caution">
    <text evidence="3">The sequence shown here is derived from an EMBL/GenBank/DDBJ whole genome shotgun (WGS) entry which is preliminary data.</text>
</comment>
<evidence type="ECO:0000313" key="3">
    <source>
        <dbReference type="EMBL" id="GFG99905.1"/>
    </source>
</evidence>
<organism evidence="3 4">
    <name type="scientific">Mycolicibacterium hippocampi</name>
    <dbReference type="NCBI Taxonomy" id="659824"/>
    <lineage>
        <taxon>Bacteria</taxon>
        <taxon>Bacillati</taxon>
        <taxon>Actinomycetota</taxon>
        <taxon>Actinomycetes</taxon>
        <taxon>Mycobacteriales</taxon>
        <taxon>Mycobacteriaceae</taxon>
        <taxon>Mycolicibacterium</taxon>
    </lineage>
</organism>
<evidence type="ECO:0000256" key="2">
    <source>
        <dbReference type="SAM" id="Phobius"/>
    </source>
</evidence>
<feature type="compositionally biased region" description="Pro residues" evidence="1">
    <location>
        <begin position="1"/>
        <end position="11"/>
    </location>
</feature>
<keyword evidence="2" id="KW-0812">Transmembrane</keyword>
<feature type="transmembrane region" description="Helical" evidence="2">
    <location>
        <begin position="47"/>
        <end position="71"/>
    </location>
</feature>
<evidence type="ECO:0008006" key="5">
    <source>
        <dbReference type="Google" id="ProtNLM"/>
    </source>
</evidence>
<keyword evidence="2" id="KW-0472">Membrane</keyword>
<feature type="compositionally biased region" description="Gly residues" evidence="1">
    <location>
        <begin position="110"/>
        <end position="119"/>
    </location>
</feature>
<evidence type="ECO:0000256" key="1">
    <source>
        <dbReference type="SAM" id="MobiDB-lite"/>
    </source>
</evidence>
<dbReference type="EMBL" id="BLLB01000002">
    <property type="protein sequence ID" value="GFG99905.1"/>
    <property type="molecule type" value="Genomic_DNA"/>
</dbReference>
<gene>
    <name evidence="3" type="ORF">MHIP_03890</name>
</gene>
<protein>
    <recommendedName>
        <fullName evidence="5">Proline rich protein</fullName>
    </recommendedName>
</protein>
<name>A0A7I9ZG92_9MYCO</name>
<feature type="compositionally biased region" description="Pro residues" evidence="1">
    <location>
        <begin position="26"/>
        <end position="35"/>
    </location>
</feature>
<feature type="region of interest" description="Disordered" evidence="1">
    <location>
        <begin position="1"/>
        <end position="38"/>
    </location>
</feature>
<proteinExistence type="predicted"/>
<keyword evidence="4" id="KW-1185">Reference proteome</keyword>
<evidence type="ECO:0000313" key="4">
    <source>
        <dbReference type="Proteomes" id="UP000465304"/>
    </source>
</evidence>
<feature type="region of interest" description="Disordered" evidence="1">
    <location>
        <begin position="74"/>
        <end position="140"/>
    </location>
</feature>
<sequence length="140" mass="14292">MSNPTPPPENPEPATGPVLTPSQTDGPPPPVPPQPVYAQESNRLNKAAAWVGVVAGSVIIVAVIFGTGFFVGKEVGEGSRGHDRGHHMMVRPAMPMSPMGPNGQFERGPGSAGPFGPGGPMTQMPRSPGGSDDTPGPARP</sequence>
<reference evidence="3 4" key="1">
    <citation type="journal article" date="2019" name="Emerg. Microbes Infect.">
        <title>Comprehensive subspecies identification of 175 nontuberculous mycobacteria species based on 7547 genomic profiles.</title>
        <authorList>
            <person name="Matsumoto Y."/>
            <person name="Kinjo T."/>
            <person name="Motooka D."/>
            <person name="Nabeya D."/>
            <person name="Jung N."/>
            <person name="Uechi K."/>
            <person name="Horii T."/>
            <person name="Iida T."/>
            <person name="Fujita J."/>
            <person name="Nakamura S."/>
        </authorList>
    </citation>
    <scope>NUCLEOTIDE SEQUENCE [LARGE SCALE GENOMIC DNA]</scope>
    <source>
        <strain evidence="3 4">JCM 30996</strain>
    </source>
</reference>
<keyword evidence="2" id="KW-1133">Transmembrane helix</keyword>